<gene>
    <name evidence="4" type="ORF">ACFPRH_23145</name>
</gene>
<name>A0ABW0ARJ8_9ACTN</name>
<dbReference type="RefSeq" id="WP_344474884.1">
    <property type="nucleotide sequence ID" value="NZ_BAAASB010000004.1"/>
</dbReference>
<dbReference type="EMBL" id="JBHSKP010000016">
    <property type="protein sequence ID" value="MFC5154640.1"/>
    <property type="molecule type" value="Genomic_DNA"/>
</dbReference>
<dbReference type="PANTHER" id="PTHR11104:SF0">
    <property type="entry name" value="SPBETA PROPHAGE-DERIVED AMINOGLYCOSIDE N(3')-ACETYLTRANSFERASE-LIKE PROTEIN YOKD"/>
    <property type="match status" value="1"/>
</dbReference>
<sequence>MPEPGRASPREQERLTRSLRALGVAEGTTLLVHAALRTTGLHSDTLRDALLDALGPDGTLVAPAFTEANSDTSDAYRALVAGLTPEETETFRRNMPAFDPATTPSQGMGRLAESVRTAPGAVRSTHPQTSFAAVGRRAGELLSGHILSSHLGENSPLGALYRTDARVLMINVDFDVCTAFHLAEYRTNAPLRSYRCVVLCPDGGKKWTEYDDVRLDESDFGAIGAAFTWGMEQKGLLRGRPTRLFSVRAAVDHAVAWMTEKRR</sequence>
<comment type="caution">
    <text evidence="4">The sequence shown here is derived from an EMBL/GenBank/DDBJ whole genome shotgun (WGS) entry which is preliminary data.</text>
</comment>
<reference evidence="5" key="1">
    <citation type="journal article" date="2019" name="Int. J. Syst. Evol. Microbiol.">
        <title>The Global Catalogue of Microorganisms (GCM) 10K type strain sequencing project: providing services to taxonomists for standard genome sequencing and annotation.</title>
        <authorList>
            <consortium name="The Broad Institute Genomics Platform"/>
            <consortium name="The Broad Institute Genome Sequencing Center for Infectious Disease"/>
            <person name="Wu L."/>
            <person name="Ma J."/>
        </authorList>
    </citation>
    <scope>NUCLEOTIDE SEQUENCE [LARGE SCALE GENOMIC DNA]</scope>
    <source>
        <strain evidence="5">PCU 266</strain>
    </source>
</reference>
<dbReference type="SUPFAM" id="SSF110710">
    <property type="entry name" value="TTHA0583/YokD-like"/>
    <property type="match status" value="1"/>
</dbReference>
<protein>
    <submittedName>
        <fullName evidence="4">Aminoglycoside N(3)-acetyltransferase</fullName>
    </submittedName>
</protein>
<dbReference type="InterPro" id="IPR003679">
    <property type="entry name" value="Amioglycoside_AcTrfase"/>
</dbReference>
<keyword evidence="3" id="KW-0012">Acyltransferase</keyword>
<keyword evidence="2" id="KW-0808">Transferase</keyword>
<keyword evidence="5" id="KW-1185">Reference proteome</keyword>
<organism evidence="4 5">
    <name type="scientific">Streptomyces amakusaensis</name>
    <dbReference type="NCBI Taxonomy" id="67271"/>
    <lineage>
        <taxon>Bacteria</taxon>
        <taxon>Bacillati</taxon>
        <taxon>Actinomycetota</taxon>
        <taxon>Actinomycetes</taxon>
        <taxon>Kitasatosporales</taxon>
        <taxon>Streptomycetaceae</taxon>
        <taxon>Streptomyces</taxon>
    </lineage>
</organism>
<proteinExistence type="inferred from homology"/>
<evidence type="ECO:0000256" key="3">
    <source>
        <dbReference type="ARBA" id="ARBA00023315"/>
    </source>
</evidence>
<comment type="similarity">
    <text evidence="1">Belongs to the antibiotic N-acetyltransferase family.</text>
</comment>
<dbReference type="PANTHER" id="PTHR11104">
    <property type="entry name" value="AMINOGLYCOSIDE N3-ACETYLTRANSFERASE"/>
    <property type="match status" value="1"/>
</dbReference>
<dbReference type="Pfam" id="PF02522">
    <property type="entry name" value="Antibiotic_NAT"/>
    <property type="match status" value="1"/>
</dbReference>
<evidence type="ECO:0000256" key="2">
    <source>
        <dbReference type="ARBA" id="ARBA00022679"/>
    </source>
</evidence>
<dbReference type="InterPro" id="IPR028345">
    <property type="entry name" value="Antibiotic_NAT-like"/>
</dbReference>
<evidence type="ECO:0000313" key="4">
    <source>
        <dbReference type="EMBL" id="MFC5154640.1"/>
    </source>
</evidence>
<dbReference type="Proteomes" id="UP001596160">
    <property type="component" value="Unassembled WGS sequence"/>
</dbReference>
<evidence type="ECO:0000256" key="1">
    <source>
        <dbReference type="ARBA" id="ARBA00006383"/>
    </source>
</evidence>
<accession>A0ABW0ARJ8</accession>
<evidence type="ECO:0000313" key="5">
    <source>
        <dbReference type="Proteomes" id="UP001596160"/>
    </source>
</evidence>